<protein>
    <submittedName>
        <fullName evidence="2">Uncharacterized protein</fullName>
    </submittedName>
</protein>
<reference evidence="2 3" key="1">
    <citation type="submission" date="2024-01" db="EMBL/GenBank/DDBJ databases">
        <title>The genomes of 5 underutilized Papilionoideae crops provide insights into root nodulation and disease resistanc.</title>
        <authorList>
            <person name="Yuan L."/>
        </authorList>
    </citation>
    <scope>NUCLEOTIDE SEQUENCE [LARGE SCALE GENOMIC DNA]</scope>
    <source>
        <strain evidence="2">ZHUSHIDOU_FW_LH</strain>
        <tissue evidence="2">Leaf</tissue>
    </source>
</reference>
<dbReference type="Proteomes" id="UP001372338">
    <property type="component" value="Unassembled WGS sequence"/>
</dbReference>
<gene>
    <name evidence="2" type="ORF">RIF29_23321</name>
</gene>
<keyword evidence="3" id="KW-1185">Reference proteome</keyword>
<organism evidence="2 3">
    <name type="scientific">Crotalaria pallida</name>
    <name type="common">Smooth rattlebox</name>
    <name type="synonym">Crotalaria striata</name>
    <dbReference type="NCBI Taxonomy" id="3830"/>
    <lineage>
        <taxon>Eukaryota</taxon>
        <taxon>Viridiplantae</taxon>
        <taxon>Streptophyta</taxon>
        <taxon>Embryophyta</taxon>
        <taxon>Tracheophyta</taxon>
        <taxon>Spermatophyta</taxon>
        <taxon>Magnoliopsida</taxon>
        <taxon>eudicotyledons</taxon>
        <taxon>Gunneridae</taxon>
        <taxon>Pentapetalae</taxon>
        <taxon>rosids</taxon>
        <taxon>fabids</taxon>
        <taxon>Fabales</taxon>
        <taxon>Fabaceae</taxon>
        <taxon>Papilionoideae</taxon>
        <taxon>50 kb inversion clade</taxon>
        <taxon>genistoids sensu lato</taxon>
        <taxon>core genistoids</taxon>
        <taxon>Crotalarieae</taxon>
        <taxon>Crotalaria</taxon>
    </lineage>
</organism>
<feature type="compositionally biased region" description="Low complexity" evidence="1">
    <location>
        <begin position="15"/>
        <end position="26"/>
    </location>
</feature>
<evidence type="ECO:0000256" key="1">
    <source>
        <dbReference type="SAM" id="MobiDB-lite"/>
    </source>
</evidence>
<dbReference type="AlphaFoldDB" id="A0AAN9F844"/>
<sequence>MSATAKQQEEEASKEQQQSSSTSCSWKSKREVLERLFYLDKKEGTGPIFWYLVAEGPCKGAFHDFMECMDKVFYNKGSNSISDGEVICDSPLTAFQNCINDHPQSKQHVFDDDAPPPASWDQCCIQ</sequence>
<name>A0AAN9F844_CROPI</name>
<feature type="region of interest" description="Disordered" evidence="1">
    <location>
        <begin position="1"/>
        <end position="27"/>
    </location>
</feature>
<evidence type="ECO:0000313" key="2">
    <source>
        <dbReference type="EMBL" id="KAK7270290.1"/>
    </source>
</evidence>
<evidence type="ECO:0000313" key="3">
    <source>
        <dbReference type="Proteomes" id="UP001372338"/>
    </source>
</evidence>
<comment type="caution">
    <text evidence="2">The sequence shown here is derived from an EMBL/GenBank/DDBJ whole genome shotgun (WGS) entry which is preliminary data.</text>
</comment>
<dbReference type="EMBL" id="JAYWIO010000004">
    <property type="protein sequence ID" value="KAK7270290.1"/>
    <property type="molecule type" value="Genomic_DNA"/>
</dbReference>
<proteinExistence type="predicted"/>
<dbReference type="Gene3D" id="1.10.287.2900">
    <property type="match status" value="1"/>
</dbReference>
<accession>A0AAN9F844</accession>